<name>A0AAN8UZ86_9MAGN</name>
<dbReference type="FunFam" id="1.25.40.10:FF:000470">
    <property type="entry name" value="Pentatricopeptide repeat-containing protein At5g66520"/>
    <property type="match status" value="1"/>
</dbReference>
<dbReference type="SUPFAM" id="SSF48452">
    <property type="entry name" value="TPR-like"/>
    <property type="match status" value="1"/>
</dbReference>
<reference evidence="3 4" key="1">
    <citation type="submission" date="2023-12" db="EMBL/GenBank/DDBJ databases">
        <title>A high-quality genome assembly for Dillenia turbinata (Dilleniales).</title>
        <authorList>
            <person name="Chanderbali A."/>
        </authorList>
    </citation>
    <scope>NUCLEOTIDE SEQUENCE [LARGE SCALE GENOMIC DNA]</scope>
    <source>
        <strain evidence="3">LSX21</strain>
        <tissue evidence="3">Leaf</tissue>
    </source>
</reference>
<evidence type="ECO:0000313" key="3">
    <source>
        <dbReference type="EMBL" id="KAK6924545.1"/>
    </source>
</evidence>
<evidence type="ECO:0000256" key="1">
    <source>
        <dbReference type="ARBA" id="ARBA00022737"/>
    </source>
</evidence>
<feature type="repeat" description="PPR" evidence="2">
    <location>
        <begin position="310"/>
        <end position="344"/>
    </location>
</feature>
<dbReference type="PANTHER" id="PTHR47926:SF347">
    <property type="entry name" value="PENTATRICOPEPTIDE REPEAT-CONTAINING PROTEIN"/>
    <property type="match status" value="1"/>
</dbReference>
<dbReference type="Gene3D" id="1.25.40.10">
    <property type="entry name" value="Tetratricopeptide repeat domain"/>
    <property type="match status" value="4"/>
</dbReference>
<dbReference type="Proteomes" id="UP001370490">
    <property type="component" value="Unassembled WGS sequence"/>
</dbReference>
<keyword evidence="1" id="KW-0677">Repeat</keyword>
<dbReference type="EMBL" id="JBAMMX010000017">
    <property type="protein sequence ID" value="KAK6924545.1"/>
    <property type="molecule type" value="Genomic_DNA"/>
</dbReference>
<dbReference type="InterPro" id="IPR046848">
    <property type="entry name" value="E_motif"/>
</dbReference>
<sequence>MNRCRDSYDYTNLLQQCEDIRKVKQIHAQIITGGFEQNPFAAAKLVGKYIEFFHSDMADARKVFDSLYQRDVFVWNMIIQGHANFGPLVESLNIYDQMRLSGVGANRYTFPFVLKACAALKGAKKGQVVHCHAVKCGFGLDLFVGNALVAFYAKCSKIEESRRVFDKILDKDLVSWNSMISGYAVNGRADEAIKLFHDMLNDETVYTPNAATFVSVLPACFQASAIQEGLWIHSYIMKTGMQVDASLGSGLVSMYGSCGRLNVARDIFDRILDKTVAVWNSIIRAYGMHGHADEALKLFSQMLETGLCPDSLIFLCILSACSHSGMVDRGWEIFKQMEAYGIQKNDKHYACMVDLLGRAGLIDEAVEFIKTMPVQAGKDVYGALLGACRIHNNIELAEKIAEKLFVLDPENAGRYMILANMYEDAGRWDDAARVRKTLRERNIKKPLGWSAIEVESALHTFGVEDESHPFSEQIFDMLEILDNVGRTELEFACR</sequence>
<dbReference type="Pfam" id="PF01535">
    <property type="entry name" value="PPR"/>
    <property type="match status" value="3"/>
</dbReference>
<dbReference type="Pfam" id="PF13041">
    <property type="entry name" value="PPR_2"/>
    <property type="match status" value="2"/>
</dbReference>
<accession>A0AAN8UZ86</accession>
<dbReference type="NCBIfam" id="TIGR00756">
    <property type="entry name" value="PPR"/>
    <property type="match status" value="3"/>
</dbReference>
<organism evidence="3 4">
    <name type="scientific">Dillenia turbinata</name>
    <dbReference type="NCBI Taxonomy" id="194707"/>
    <lineage>
        <taxon>Eukaryota</taxon>
        <taxon>Viridiplantae</taxon>
        <taxon>Streptophyta</taxon>
        <taxon>Embryophyta</taxon>
        <taxon>Tracheophyta</taxon>
        <taxon>Spermatophyta</taxon>
        <taxon>Magnoliopsida</taxon>
        <taxon>eudicotyledons</taxon>
        <taxon>Gunneridae</taxon>
        <taxon>Pentapetalae</taxon>
        <taxon>Dilleniales</taxon>
        <taxon>Dilleniaceae</taxon>
        <taxon>Dillenia</taxon>
    </lineage>
</organism>
<evidence type="ECO:0000256" key="2">
    <source>
        <dbReference type="PROSITE-ProRule" id="PRU00708"/>
    </source>
</evidence>
<gene>
    <name evidence="3" type="ORF">RJ641_010745</name>
</gene>
<dbReference type="FunFam" id="1.25.40.10:FF:002166">
    <property type="entry name" value="Pentatricopeptide (PPR) repeat-containing protein-like"/>
    <property type="match status" value="1"/>
</dbReference>
<proteinExistence type="predicted"/>
<dbReference type="Pfam" id="PF20431">
    <property type="entry name" value="E_motif"/>
    <property type="match status" value="1"/>
</dbReference>
<dbReference type="AlphaFoldDB" id="A0AAN8UZ86"/>
<dbReference type="InterPro" id="IPR011990">
    <property type="entry name" value="TPR-like_helical_dom_sf"/>
</dbReference>
<protein>
    <submittedName>
        <fullName evidence="3">Pentatricopeptide repeat</fullName>
    </submittedName>
</protein>
<feature type="repeat" description="PPR" evidence="2">
    <location>
        <begin position="172"/>
        <end position="202"/>
    </location>
</feature>
<dbReference type="GO" id="GO:0003723">
    <property type="term" value="F:RNA binding"/>
    <property type="evidence" value="ECO:0007669"/>
    <property type="project" value="InterPro"/>
</dbReference>
<dbReference type="FunFam" id="1.25.40.10:FF:000280">
    <property type="entry name" value="Pentatricopeptide repeat-containing protein"/>
    <property type="match status" value="1"/>
</dbReference>
<dbReference type="InterPro" id="IPR046960">
    <property type="entry name" value="PPR_At4g14850-like_plant"/>
</dbReference>
<feature type="repeat" description="PPR" evidence="2">
    <location>
        <begin position="71"/>
        <end position="105"/>
    </location>
</feature>
<keyword evidence="4" id="KW-1185">Reference proteome</keyword>
<dbReference type="PANTHER" id="PTHR47926">
    <property type="entry name" value="PENTATRICOPEPTIDE REPEAT-CONTAINING PROTEIN"/>
    <property type="match status" value="1"/>
</dbReference>
<dbReference type="PROSITE" id="PS51375">
    <property type="entry name" value="PPR"/>
    <property type="match status" value="4"/>
</dbReference>
<comment type="caution">
    <text evidence="3">The sequence shown here is derived from an EMBL/GenBank/DDBJ whole genome shotgun (WGS) entry which is preliminary data.</text>
</comment>
<evidence type="ECO:0000313" key="4">
    <source>
        <dbReference type="Proteomes" id="UP001370490"/>
    </source>
</evidence>
<feature type="repeat" description="PPR" evidence="2">
    <location>
        <begin position="275"/>
        <end position="309"/>
    </location>
</feature>
<dbReference type="GO" id="GO:0009451">
    <property type="term" value="P:RNA modification"/>
    <property type="evidence" value="ECO:0007669"/>
    <property type="project" value="InterPro"/>
</dbReference>
<dbReference type="InterPro" id="IPR002885">
    <property type="entry name" value="PPR_rpt"/>
</dbReference>